<protein>
    <recommendedName>
        <fullName evidence="3">Integrator complex subunit 12</fullName>
    </recommendedName>
</protein>
<evidence type="ECO:0000256" key="7">
    <source>
        <dbReference type="ARBA" id="ARBA00023242"/>
    </source>
</evidence>
<name>A0A8S3QF62_MYTED</name>
<dbReference type="InterPro" id="IPR019786">
    <property type="entry name" value="Zinc_finger_PHD-type_CS"/>
</dbReference>
<evidence type="ECO:0000256" key="6">
    <source>
        <dbReference type="ARBA" id="ARBA00022833"/>
    </source>
</evidence>
<feature type="compositionally biased region" description="Low complexity" evidence="9">
    <location>
        <begin position="331"/>
        <end position="398"/>
    </location>
</feature>
<dbReference type="InterPro" id="IPR051776">
    <property type="entry name" value="Integrator_subunit_12"/>
</dbReference>
<dbReference type="PANTHER" id="PTHR13415:SF2">
    <property type="entry name" value="INTEGRATOR COMPLEX SUBUNIT 12"/>
    <property type="match status" value="1"/>
</dbReference>
<dbReference type="SUPFAM" id="SSF57903">
    <property type="entry name" value="FYVE/PHD zinc finger"/>
    <property type="match status" value="1"/>
</dbReference>
<organism evidence="11 12">
    <name type="scientific">Mytilus edulis</name>
    <name type="common">Blue mussel</name>
    <dbReference type="NCBI Taxonomy" id="6550"/>
    <lineage>
        <taxon>Eukaryota</taxon>
        <taxon>Metazoa</taxon>
        <taxon>Spiralia</taxon>
        <taxon>Lophotrochozoa</taxon>
        <taxon>Mollusca</taxon>
        <taxon>Bivalvia</taxon>
        <taxon>Autobranchia</taxon>
        <taxon>Pteriomorphia</taxon>
        <taxon>Mytilida</taxon>
        <taxon>Mytiloidea</taxon>
        <taxon>Mytilidae</taxon>
        <taxon>Mytilinae</taxon>
        <taxon>Mytilus</taxon>
    </lineage>
</organism>
<dbReference type="OrthoDB" id="5846437at2759"/>
<dbReference type="SMART" id="SM00249">
    <property type="entry name" value="PHD"/>
    <property type="match status" value="1"/>
</dbReference>
<dbReference type="GO" id="GO:0008270">
    <property type="term" value="F:zinc ion binding"/>
    <property type="evidence" value="ECO:0007669"/>
    <property type="project" value="UniProtKB-KW"/>
</dbReference>
<keyword evidence="4" id="KW-0479">Metal-binding</keyword>
<keyword evidence="12" id="KW-1185">Reference proteome</keyword>
<dbReference type="GO" id="GO:0034472">
    <property type="term" value="P:snRNA 3'-end processing"/>
    <property type="evidence" value="ECO:0007669"/>
    <property type="project" value="TreeGrafter"/>
</dbReference>
<dbReference type="Pfam" id="PF00628">
    <property type="entry name" value="PHD"/>
    <property type="match status" value="1"/>
</dbReference>
<keyword evidence="7" id="KW-0539">Nucleus</keyword>
<dbReference type="InterPro" id="IPR019787">
    <property type="entry name" value="Znf_PHD-finger"/>
</dbReference>
<evidence type="ECO:0000256" key="1">
    <source>
        <dbReference type="ARBA" id="ARBA00004123"/>
    </source>
</evidence>
<keyword evidence="5 8" id="KW-0863">Zinc-finger</keyword>
<dbReference type="CDD" id="cd15501">
    <property type="entry name" value="PHD_Int12"/>
    <property type="match status" value="1"/>
</dbReference>
<sequence length="525" mass="57928">MRMCLKHKIGENETTDGNDDQVEDHQFYKAEKLLKLKRLQVTSVGRLIAALTLSNRNKRNGSKDSGAQLKKLLDDVIAEKKRQRKEQCAYTQGDVTFYYSPHGQRREKREAEKRTLEKVKKEPRDPDDDVIIIPEKKARHSSPQPPSKPKKDHLQPEGLPSLSRPKKESPQPGRSPSHDVRIKEEVKEEKQKHEKKSKEEDMDADEFAFGLGISCVVCKSFDVTSRNQLVECQECHSLYHQECHKPPVTEQDVNDPRFVWYCCKCSKNMKKMVQSKTTKTKQPSISSEKDSTASSNKTAKSDPTSLFSFRRVDPKVSTSKDQSNNAGAKPLSGLASLAANLSGKSEQSKSSSQIGKTEQSKSSSQLGKSEQSKSSSQSVKSEQSKSSLGKSDSSKFGSQLTKLDQVKTSQSAKSDGSKSSSHGAKFSGKAESSKSTVTPKLDFMKTLSSKLSPDTIKASMKPSIPKPEQSKPGTSSSSKSSMMAAPSKSHQPQGGASAVVNAEKKLQMMKKKAAAKLQEKRTSLK</sequence>
<feature type="compositionally biased region" description="Basic and acidic residues" evidence="9">
    <location>
        <begin position="107"/>
        <end position="124"/>
    </location>
</feature>
<dbReference type="EMBL" id="CAJPWZ010000469">
    <property type="protein sequence ID" value="CAG2194061.1"/>
    <property type="molecule type" value="Genomic_DNA"/>
</dbReference>
<accession>A0A8S3QF62</accession>
<evidence type="ECO:0000256" key="2">
    <source>
        <dbReference type="ARBA" id="ARBA00006009"/>
    </source>
</evidence>
<feature type="compositionally biased region" description="Polar residues" evidence="9">
    <location>
        <begin position="316"/>
        <end position="326"/>
    </location>
</feature>
<comment type="similarity">
    <text evidence="2">Belongs to the Integrator subunit 12 family.</text>
</comment>
<evidence type="ECO:0000256" key="3">
    <source>
        <dbReference type="ARBA" id="ARBA00016814"/>
    </source>
</evidence>
<evidence type="ECO:0000313" key="11">
    <source>
        <dbReference type="EMBL" id="CAG2194061.1"/>
    </source>
</evidence>
<evidence type="ECO:0000256" key="5">
    <source>
        <dbReference type="ARBA" id="ARBA00022771"/>
    </source>
</evidence>
<dbReference type="PANTHER" id="PTHR13415">
    <property type="entry name" value="NUCLEAR FACTOR-RELATED"/>
    <property type="match status" value="1"/>
</dbReference>
<feature type="region of interest" description="Disordered" evidence="9">
    <location>
        <begin position="1"/>
        <end position="20"/>
    </location>
</feature>
<dbReference type="FunFam" id="3.30.40.10:FF:000101">
    <property type="entry name" value="Integrator complex subunit 12"/>
    <property type="match status" value="1"/>
</dbReference>
<dbReference type="GO" id="GO:0032039">
    <property type="term" value="C:integrator complex"/>
    <property type="evidence" value="ECO:0007669"/>
    <property type="project" value="UniProtKB-ARBA"/>
</dbReference>
<dbReference type="PROSITE" id="PS01359">
    <property type="entry name" value="ZF_PHD_1"/>
    <property type="match status" value="1"/>
</dbReference>
<proteinExistence type="inferred from homology"/>
<dbReference type="AlphaFoldDB" id="A0A8S3QF62"/>
<comment type="caution">
    <text evidence="11">The sequence shown here is derived from an EMBL/GenBank/DDBJ whole genome shotgun (WGS) entry which is preliminary data.</text>
</comment>
<feature type="compositionally biased region" description="Low complexity" evidence="9">
    <location>
        <begin position="409"/>
        <end position="425"/>
    </location>
</feature>
<dbReference type="InterPro" id="IPR011011">
    <property type="entry name" value="Znf_FYVE_PHD"/>
</dbReference>
<feature type="compositionally biased region" description="Polar residues" evidence="9">
    <location>
        <begin position="399"/>
        <end position="408"/>
    </location>
</feature>
<dbReference type="InterPro" id="IPR001965">
    <property type="entry name" value="Znf_PHD"/>
</dbReference>
<evidence type="ECO:0000259" key="10">
    <source>
        <dbReference type="PROSITE" id="PS50016"/>
    </source>
</evidence>
<reference evidence="11" key="1">
    <citation type="submission" date="2021-03" db="EMBL/GenBank/DDBJ databases">
        <authorList>
            <person name="Bekaert M."/>
        </authorList>
    </citation>
    <scope>NUCLEOTIDE SEQUENCE</scope>
</reference>
<comment type="subcellular location">
    <subcellularLocation>
        <location evidence="1">Nucleus</location>
    </subcellularLocation>
</comment>
<feature type="compositionally biased region" description="Low complexity" evidence="9">
    <location>
        <begin position="475"/>
        <end position="489"/>
    </location>
</feature>
<dbReference type="GO" id="GO:0160232">
    <property type="term" value="C:INTAC complex"/>
    <property type="evidence" value="ECO:0007669"/>
    <property type="project" value="UniProtKB-ARBA"/>
</dbReference>
<feature type="compositionally biased region" description="Polar residues" evidence="9">
    <location>
        <begin position="274"/>
        <end position="307"/>
    </location>
</feature>
<dbReference type="Gene3D" id="3.30.40.10">
    <property type="entry name" value="Zinc/RING finger domain, C3HC4 (zinc finger)"/>
    <property type="match status" value="1"/>
</dbReference>
<dbReference type="InterPro" id="IPR013083">
    <property type="entry name" value="Znf_RING/FYVE/PHD"/>
</dbReference>
<evidence type="ECO:0000256" key="9">
    <source>
        <dbReference type="SAM" id="MobiDB-lite"/>
    </source>
</evidence>
<feature type="region of interest" description="Disordered" evidence="9">
    <location>
        <begin position="273"/>
        <end position="525"/>
    </location>
</feature>
<feature type="region of interest" description="Disordered" evidence="9">
    <location>
        <begin position="100"/>
        <end position="201"/>
    </location>
</feature>
<gene>
    <name evidence="11" type="ORF">MEDL_9102</name>
</gene>
<dbReference type="InterPro" id="IPR039054">
    <property type="entry name" value="Int12_PHD"/>
</dbReference>
<dbReference type="PROSITE" id="PS50016">
    <property type="entry name" value="ZF_PHD_2"/>
    <property type="match status" value="1"/>
</dbReference>
<dbReference type="Proteomes" id="UP000683360">
    <property type="component" value="Unassembled WGS sequence"/>
</dbReference>
<evidence type="ECO:0000313" key="12">
    <source>
        <dbReference type="Proteomes" id="UP000683360"/>
    </source>
</evidence>
<feature type="domain" description="PHD-type" evidence="10">
    <location>
        <begin position="212"/>
        <end position="268"/>
    </location>
</feature>
<keyword evidence="6" id="KW-0862">Zinc</keyword>
<evidence type="ECO:0000256" key="8">
    <source>
        <dbReference type="PROSITE-ProRule" id="PRU00146"/>
    </source>
</evidence>
<dbReference type="GO" id="GO:0160240">
    <property type="term" value="P:RNA polymerase II transcription initiation surveillance"/>
    <property type="evidence" value="ECO:0007669"/>
    <property type="project" value="UniProtKB-ARBA"/>
</dbReference>
<evidence type="ECO:0000256" key="4">
    <source>
        <dbReference type="ARBA" id="ARBA00022723"/>
    </source>
</evidence>
<feature type="compositionally biased region" description="Basic and acidic residues" evidence="9">
    <location>
        <begin position="176"/>
        <end position="199"/>
    </location>
</feature>